<name>A0A4D6LLU9_VIGUN</name>
<dbReference type="AlphaFoldDB" id="A0A4D6LLU9"/>
<reference evidence="2 3" key="1">
    <citation type="submission" date="2019-04" db="EMBL/GenBank/DDBJ databases">
        <title>An improved genome assembly and genetic linkage map for asparagus bean, Vigna unguiculata ssp. sesquipedialis.</title>
        <authorList>
            <person name="Xia Q."/>
            <person name="Zhang R."/>
            <person name="Dong Y."/>
        </authorList>
    </citation>
    <scope>NUCLEOTIDE SEQUENCE [LARGE SCALE GENOMIC DNA]</scope>
    <source>
        <tissue evidence="2">Leaf</tissue>
    </source>
</reference>
<evidence type="ECO:0000313" key="2">
    <source>
        <dbReference type="EMBL" id="QCD89769.1"/>
    </source>
</evidence>
<organism evidence="2 3">
    <name type="scientific">Vigna unguiculata</name>
    <name type="common">Cowpea</name>
    <dbReference type="NCBI Taxonomy" id="3917"/>
    <lineage>
        <taxon>Eukaryota</taxon>
        <taxon>Viridiplantae</taxon>
        <taxon>Streptophyta</taxon>
        <taxon>Embryophyta</taxon>
        <taxon>Tracheophyta</taxon>
        <taxon>Spermatophyta</taxon>
        <taxon>Magnoliopsida</taxon>
        <taxon>eudicotyledons</taxon>
        <taxon>Gunneridae</taxon>
        <taxon>Pentapetalae</taxon>
        <taxon>rosids</taxon>
        <taxon>fabids</taxon>
        <taxon>Fabales</taxon>
        <taxon>Fabaceae</taxon>
        <taxon>Papilionoideae</taxon>
        <taxon>50 kb inversion clade</taxon>
        <taxon>NPAAA clade</taxon>
        <taxon>indigoferoid/millettioid clade</taxon>
        <taxon>Phaseoleae</taxon>
        <taxon>Vigna</taxon>
    </lineage>
</organism>
<accession>A0A4D6LLU9</accession>
<feature type="region of interest" description="Disordered" evidence="1">
    <location>
        <begin position="86"/>
        <end position="108"/>
    </location>
</feature>
<feature type="region of interest" description="Disordered" evidence="1">
    <location>
        <begin position="1"/>
        <end position="49"/>
    </location>
</feature>
<protein>
    <submittedName>
        <fullName evidence="2">Uncharacterized protein</fullName>
    </submittedName>
</protein>
<gene>
    <name evidence="2" type="ORF">DEO72_LG4g718</name>
</gene>
<evidence type="ECO:0000256" key="1">
    <source>
        <dbReference type="SAM" id="MobiDB-lite"/>
    </source>
</evidence>
<keyword evidence="3" id="KW-1185">Reference proteome</keyword>
<dbReference type="Proteomes" id="UP000501690">
    <property type="component" value="Linkage Group LG4"/>
</dbReference>
<dbReference type="EMBL" id="CP039348">
    <property type="protein sequence ID" value="QCD89769.1"/>
    <property type="molecule type" value="Genomic_DNA"/>
</dbReference>
<evidence type="ECO:0000313" key="3">
    <source>
        <dbReference type="Proteomes" id="UP000501690"/>
    </source>
</evidence>
<feature type="compositionally biased region" description="Basic and acidic residues" evidence="1">
    <location>
        <begin position="16"/>
        <end position="37"/>
    </location>
</feature>
<proteinExistence type="predicted"/>
<sequence>MQSHMRNHLPEVNQTDVRDEEGVQDEVKHKVGDEVHQYDNLPDPKSVRGCERSAKVDVEGLVDVQISFDNGDQNLFEGSVEVQCQVQNEQESEEEEQTEGGRKRGRGR</sequence>